<comment type="similarity">
    <text evidence="2">Belongs to the FAD-dependent oxidoreductase family.</text>
</comment>
<keyword evidence="8" id="KW-1185">Reference proteome</keyword>
<dbReference type="PRINTS" id="PR00368">
    <property type="entry name" value="FADPNR"/>
</dbReference>
<evidence type="ECO:0000259" key="6">
    <source>
        <dbReference type="Pfam" id="PF18267"/>
    </source>
</evidence>
<dbReference type="InterPro" id="IPR023753">
    <property type="entry name" value="FAD/NAD-binding_dom"/>
</dbReference>
<dbReference type="AlphaFoldDB" id="A0A2N7TWG8"/>
<evidence type="ECO:0000256" key="4">
    <source>
        <dbReference type="ARBA" id="ARBA00022827"/>
    </source>
</evidence>
<dbReference type="InterPro" id="IPR016156">
    <property type="entry name" value="FAD/NAD-linked_Rdtase_dimer_sf"/>
</dbReference>
<dbReference type="Pfam" id="PF18267">
    <property type="entry name" value="Rubredoxin_C"/>
    <property type="match status" value="1"/>
</dbReference>
<comment type="cofactor">
    <cofactor evidence="1">
        <name>FAD</name>
        <dbReference type="ChEBI" id="CHEBI:57692"/>
    </cofactor>
</comment>
<reference evidence="7 8" key="1">
    <citation type="submission" date="2018-01" db="EMBL/GenBank/DDBJ databases">
        <title>Halomonas endophytica sp. nov., isolated from storage liquid in the stems of Populus euphratica.</title>
        <authorList>
            <person name="Chen C."/>
        </authorList>
    </citation>
    <scope>NUCLEOTIDE SEQUENCE [LARGE SCALE GENOMIC DNA]</scope>
    <source>
        <strain evidence="7 8">MC28</strain>
    </source>
</reference>
<dbReference type="PANTHER" id="PTHR43429">
    <property type="entry name" value="PYRIDINE NUCLEOTIDE-DISULFIDE OXIDOREDUCTASE DOMAIN-CONTAINING"/>
    <property type="match status" value="1"/>
</dbReference>
<feature type="domain" description="FAD/NAD(P)-binding" evidence="5">
    <location>
        <begin position="8"/>
        <end position="288"/>
    </location>
</feature>
<dbReference type="Pfam" id="PF07992">
    <property type="entry name" value="Pyr_redox_2"/>
    <property type="match status" value="1"/>
</dbReference>
<dbReference type="RefSeq" id="WP_102655391.1">
    <property type="nucleotide sequence ID" value="NZ_PNRF01000044.1"/>
</dbReference>
<sequence>MQQATTEHLVIVGNGMAGHRLIEALVKQPGRPMSITVIGDESQPAYNRILLSPLLAGEMERDALSLHDANWHAQQGITLVLGERVITIDRKTKTLTTDAGRTLDYDRLVLATGSRPAMPPIPGLALAGVHVFRDLNDAFALRRAAETGGNAVVIGGGLLGLEAAEGLRKRGMDVSLIQRDDRLMNRQLDTTAARLLEAELRARGLAIVTDATLDHLTEDGQGHVTGARLSDGRWLPAACVVVAIGITPNTALGRDAGLEVNRAVIVDDTLTTSDPAIHALGECCEFQGNTFGLVEPIWQQVEVLAAHLSGQPVDGYVDTPCATKLKVSGVSLYAFGPTEPDADHDVLTYRDPVQGDYRRLLLRNGRIQGAVLYGDTAMGPWYFAHSRDGTDLGPCRQALMLGTADADALLAEHDLNPESPERPVKEAA</sequence>
<keyword evidence="4" id="KW-0274">FAD</keyword>
<keyword evidence="3" id="KW-0285">Flavoprotein</keyword>
<dbReference type="Proteomes" id="UP000235803">
    <property type="component" value="Unassembled WGS sequence"/>
</dbReference>
<evidence type="ECO:0000313" key="8">
    <source>
        <dbReference type="Proteomes" id="UP000235803"/>
    </source>
</evidence>
<dbReference type="GO" id="GO:0016491">
    <property type="term" value="F:oxidoreductase activity"/>
    <property type="evidence" value="ECO:0007669"/>
    <property type="project" value="InterPro"/>
</dbReference>
<feature type="domain" description="NADH-rubredoxin oxidoreductase C-terminal" evidence="6">
    <location>
        <begin position="322"/>
        <end position="381"/>
    </location>
</feature>
<dbReference type="Gene3D" id="3.50.50.60">
    <property type="entry name" value="FAD/NAD(P)-binding domain"/>
    <property type="match status" value="2"/>
</dbReference>
<dbReference type="PANTHER" id="PTHR43429:SF3">
    <property type="entry name" value="NITRITE REDUCTASE [NAD(P)H]"/>
    <property type="match status" value="1"/>
</dbReference>
<evidence type="ECO:0000313" key="7">
    <source>
        <dbReference type="EMBL" id="PMR72527.1"/>
    </source>
</evidence>
<dbReference type="Gene3D" id="3.30.390.30">
    <property type="match status" value="1"/>
</dbReference>
<dbReference type="InterPro" id="IPR050260">
    <property type="entry name" value="FAD-bd_OxRdtase"/>
</dbReference>
<evidence type="ECO:0000256" key="2">
    <source>
        <dbReference type="ARBA" id="ARBA00006442"/>
    </source>
</evidence>
<accession>A0A2N7TWG8</accession>
<organism evidence="7 8">
    <name type="scientific">Billgrantia endophytica</name>
    <dbReference type="NCBI Taxonomy" id="2033802"/>
    <lineage>
        <taxon>Bacteria</taxon>
        <taxon>Pseudomonadati</taxon>
        <taxon>Pseudomonadota</taxon>
        <taxon>Gammaproteobacteria</taxon>
        <taxon>Oceanospirillales</taxon>
        <taxon>Halomonadaceae</taxon>
        <taxon>Billgrantia</taxon>
    </lineage>
</organism>
<dbReference type="InterPro" id="IPR041575">
    <property type="entry name" value="Rubredoxin_C"/>
</dbReference>
<evidence type="ECO:0000259" key="5">
    <source>
        <dbReference type="Pfam" id="PF07992"/>
    </source>
</evidence>
<dbReference type="EMBL" id="PNRF01000044">
    <property type="protein sequence ID" value="PMR72527.1"/>
    <property type="molecule type" value="Genomic_DNA"/>
</dbReference>
<protein>
    <submittedName>
        <fullName evidence="7">NAD(P)/FAD-dependent oxidoreductase</fullName>
    </submittedName>
</protein>
<comment type="caution">
    <text evidence="7">The sequence shown here is derived from an EMBL/GenBank/DDBJ whole genome shotgun (WGS) entry which is preliminary data.</text>
</comment>
<gene>
    <name evidence="7" type="ORF">C1H69_21300</name>
</gene>
<dbReference type="OrthoDB" id="9768666at2"/>
<dbReference type="SUPFAM" id="SSF51905">
    <property type="entry name" value="FAD/NAD(P)-binding domain"/>
    <property type="match status" value="2"/>
</dbReference>
<name>A0A2N7TWG8_9GAMM</name>
<evidence type="ECO:0000256" key="3">
    <source>
        <dbReference type="ARBA" id="ARBA00022630"/>
    </source>
</evidence>
<dbReference type="InterPro" id="IPR036188">
    <property type="entry name" value="FAD/NAD-bd_sf"/>
</dbReference>
<evidence type="ECO:0000256" key="1">
    <source>
        <dbReference type="ARBA" id="ARBA00001974"/>
    </source>
</evidence>
<proteinExistence type="inferred from homology"/>
<dbReference type="PRINTS" id="PR00411">
    <property type="entry name" value="PNDRDTASEI"/>
</dbReference>